<feature type="region of interest" description="Disordered" evidence="1">
    <location>
        <begin position="1"/>
        <end position="21"/>
    </location>
</feature>
<keyword evidence="3" id="KW-1185">Reference proteome</keyword>
<name>A0ABW4EP88_9PSEU</name>
<dbReference type="EMBL" id="JBHUCO010000008">
    <property type="protein sequence ID" value="MFD1517371.1"/>
    <property type="molecule type" value="Genomic_DNA"/>
</dbReference>
<evidence type="ECO:0000313" key="3">
    <source>
        <dbReference type="Proteomes" id="UP001597114"/>
    </source>
</evidence>
<sequence>MKTALQNLEPAGRKLAAGAKDQFGPQVRLRPDRLPVAADIRSGVIRAVVSSQ</sequence>
<proteinExistence type="predicted"/>
<dbReference type="Proteomes" id="UP001597114">
    <property type="component" value="Unassembled WGS sequence"/>
</dbReference>
<reference evidence="3" key="1">
    <citation type="journal article" date="2019" name="Int. J. Syst. Evol. Microbiol.">
        <title>The Global Catalogue of Microorganisms (GCM) 10K type strain sequencing project: providing services to taxonomists for standard genome sequencing and annotation.</title>
        <authorList>
            <consortium name="The Broad Institute Genomics Platform"/>
            <consortium name="The Broad Institute Genome Sequencing Center for Infectious Disease"/>
            <person name="Wu L."/>
            <person name="Ma J."/>
        </authorList>
    </citation>
    <scope>NUCLEOTIDE SEQUENCE [LARGE SCALE GENOMIC DNA]</scope>
    <source>
        <strain evidence="3">CCM 7043</strain>
    </source>
</reference>
<evidence type="ECO:0000313" key="2">
    <source>
        <dbReference type="EMBL" id="MFD1517371.1"/>
    </source>
</evidence>
<gene>
    <name evidence="2" type="ORF">ACFSJD_07735</name>
</gene>
<evidence type="ECO:0000256" key="1">
    <source>
        <dbReference type="SAM" id="MobiDB-lite"/>
    </source>
</evidence>
<organism evidence="2 3">
    <name type="scientific">Pseudonocardia yunnanensis</name>
    <dbReference type="NCBI Taxonomy" id="58107"/>
    <lineage>
        <taxon>Bacteria</taxon>
        <taxon>Bacillati</taxon>
        <taxon>Actinomycetota</taxon>
        <taxon>Actinomycetes</taxon>
        <taxon>Pseudonocardiales</taxon>
        <taxon>Pseudonocardiaceae</taxon>
        <taxon>Pseudonocardia</taxon>
    </lineage>
</organism>
<protein>
    <submittedName>
        <fullName evidence="2">Uncharacterized protein</fullName>
    </submittedName>
</protein>
<accession>A0ABW4EP88</accession>
<comment type="caution">
    <text evidence="2">The sequence shown here is derived from an EMBL/GenBank/DDBJ whole genome shotgun (WGS) entry which is preliminary data.</text>
</comment>
<dbReference type="RefSeq" id="WP_344722709.1">
    <property type="nucleotide sequence ID" value="NZ_BAAAUS010000013.1"/>
</dbReference>